<dbReference type="PANTHER" id="PTHR10067">
    <property type="entry name" value="PHOSPHATIDYLSERINE DECARBOXYLASE"/>
    <property type="match status" value="1"/>
</dbReference>
<organism evidence="12 13">
    <name type="scientific">Erythranthe guttata</name>
    <name type="common">Yellow monkey flower</name>
    <name type="synonym">Mimulus guttatus</name>
    <dbReference type="NCBI Taxonomy" id="4155"/>
    <lineage>
        <taxon>Eukaryota</taxon>
        <taxon>Viridiplantae</taxon>
        <taxon>Streptophyta</taxon>
        <taxon>Embryophyta</taxon>
        <taxon>Tracheophyta</taxon>
        <taxon>Spermatophyta</taxon>
        <taxon>Magnoliopsida</taxon>
        <taxon>eudicotyledons</taxon>
        <taxon>Gunneridae</taxon>
        <taxon>Pentapetalae</taxon>
        <taxon>asterids</taxon>
        <taxon>lamiids</taxon>
        <taxon>Lamiales</taxon>
        <taxon>Phrymaceae</taxon>
        <taxon>Erythranthe</taxon>
    </lineage>
</organism>
<dbReference type="InterPro" id="IPR003817">
    <property type="entry name" value="PS_Dcarbxylase"/>
</dbReference>
<evidence type="ECO:0000313" key="12">
    <source>
        <dbReference type="EMBL" id="EYU19316.1"/>
    </source>
</evidence>
<sequence>MKWRGFRSPPILNYNRIYHHRRRFHFTTFLRKVQPAPPRSFLGGAAAAGSNGSNSQSQGNSFLVPGATLATIFMLGALHARRLYDDNKIEEARSKGVELEFQPDVKARFLRLLPLRSISRLWGSVTGVELPVWLRPYVYRAWARAFHSNLEEAQLPLEEYASLREFFVRKLKEGSRPIDYDPYCLASPVDGTVLRFGELRGPGAMIDQVKGCTYSASSLLGANSYLPMIAAGDANEEENIGEENTTMKSATQKSWWRISLASPKVRDTESSSPLKGLFYCVIYLKPGDYHRIHSPGDWNILIRRHFTGNLFPVNERATRTIRSLYVENERVVLEGQWQEGYMAMAAVGATNIGSIE</sequence>
<dbReference type="EC" id="4.1.1.65" evidence="3"/>
<keyword evidence="5" id="KW-0210">Decarboxylase</keyword>
<evidence type="ECO:0000256" key="2">
    <source>
        <dbReference type="ARBA" id="ARBA00005189"/>
    </source>
</evidence>
<comment type="pathway">
    <text evidence="2">Lipid metabolism.</text>
</comment>
<accession>A0A022PU42</accession>
<proteinExistence type="predicted"/>
<dbReference type="GO" id="GO:0004609">
    <property type="term" value="F:phosphatidylserine decarboxylase activity"/>
    <property type="evidence" value="ECO:0000318"/>
    <property type="project" value="GO_Central"/>
</dbReference>
<feature type="non-terminal residue" evidence="12">
    <location>
        <position position="356"/>
    </location>
</feature>
<dbReference type="NCBIfam" id="TIGR00163">
    <property type="entry name" value="PS_decarb"/>
    <property type="match status" value="1"/>
</dbReference>
<dbReference type="InterPro" id="IPR033177">
    <property type="entry name" value="PSD-B"/>
</dbReference>
<evidence type="ECO:0000256" key="10">
    <source>
        <dbReference type="ARBA" id="ARBA00023317"/>
    </source>
</evidence>
<keyword evidence="8" id="KW-0456">Lyase</keyword>
<evidence type="ECO:0000256" key="3">
    <source>
        <dbReference type="ARBA" id="ARBA00012243"/>
    </source>
</evidence>
<dbReference type="Proteomes" id="UP000030748">
    <property type="component" value="Unassembled WGS sequence"/>
</dbReference>
<evidence type="ECO:0000256" key="4">
    <source>
        <dbReference type="ARBA" id="ARBA00022516"/>
    </source>
</evidence>
<evidence type="ECO:0000313" key="13">
    <source>
        <dbReference type="Proteomes" id="UP000030748"/>
    </source>
</evidence>
<dbReference type="eggNOG" id="KOG2420">
    <property type="taxonomic scope" value="Eukaryota"/>
</dbReference>
<dbReference type="EMBL" id="KI632299">
    <property type="protein sequence ID" value="EYU19316.1"/>
    <property type="molecule type" value="Genomic_DNA"/>
</dbReference>
<gene>
    <name evidence="12" type="ORF">MIMGU_mgv1a0064762mg</name>
</gene>
<keyword evidence="9" id="KW-1208">Phospholipid metabolism</keyword>
<comment type="pathway">
    <text evidence="11">Phospholipid metabolism; phosphatidylethanolamine biosynthesis.</text>
</comment>
<evidence type="ECO:0000256" key="8">
    <source>
        <dbReference type="ARBA" id="ARBA00023239"/>
    </source>
</evidence>
<keyword evidence="10" id="KW-0670">Pyruvate</keyword>
<dbReference type="UniPathway" id="UPA00558"/>
<comment type="cofactor">
    <cofactor evidence="1">
        <name>pyruvate</name>
        <dbReference type="ChEBI" id="CHEBI:15361"/>
    </cofactor>
</comment>
<dbReference type="STRING" id="4155.A0A022PU42"/>
<dbReference type="GO" id="GO:0006646">
    <property type="term" value="P:phosphatidylethanolamine biosynthetic process"/>
    <property type="evidence" value="ECO:0000318"/>
    <property type="project" value="GO_Central"/>
</dbReference>
<reference evidence="12 13" key="1">
    <citation type="journal article" date="2013" name="Proc. Natl. Acad. Sci. U.S.A.">
        <title>Fine-scale variation in meiotic recombination in Mimulus inferred from population shotgun sequencing.</title>
        <authorList>
            <person name="Hellsten U."/>
            <person name="Wright K.M."/>
            <person name="Jenkins J."/>
            <person name="Shu S."/>
            <person name="Yuan Y."/>
            <person name="Wessler S.R."/>
            <person name="Schmutz J."/>
            <person name="Willis J.H."/>
            <person name="Rokhsar D.S."/>
        </authorList>
    </citation>
    <scope>NUCLEOTIDE SEQUENCE [LARGE SCALE GENOMIC DNA]</scope>
    <source>
        <strain evidence="13">cv. DUN x IM62</strain>
    </source>
</reference>
<keyword evidence="6" id="KW-0443">Lipid metabolism</keyword>
<dbReference type="GO" id="GO:0005739">
    <property type="term" value="C:mitochondrion"/>
    <property type="evidence" value="ECO:0000318"/>
    <property type="project" value="GO_Central"/>
</dbReference>
<evidence type="ECO:0000256" key="1">
    <source>
        <dbReference type="ARBA" id="ARBA00001928"/>
    </source>
</evidence>
<keyword evidence="13" id="KW-1185">Reference proteome</keyword>
<evidence type="ECO:0000256" key="5">
    <source>
        <dbReference type="ARBA" id="ARBA00022793"/>
    </source>
</evidence>
<keyword evidence="4" id="KW-0444">Lipid biosynthesis</keyword>
<dbReference type="Pfam" id="PF02666">
    <property type="entry name" value="PS_Dcarbxylase"/>
    <property type="match status" value="1"/>
</dbReference>
<name>A0A022PU42_ERYGU</name>
<keyword evidence="7" id="KW-0594">Phospholipid biosynthesis</keyword>
<dbReference type="AlphaFoldDB" id="A0A022PU42"/>
<evidence type="ECO:0000256" key="7">
    <source>
        <dbReference type="ARBA" id="ARBA00023209"/>
    </source>
</evidence>
<dbReference type="PANTHER" id="PTHR10067:SF6">
    <property type="entry name" value="PHOSPHATIDYLSERINE DECARBOXYLASE PROENZYME, MITOCHONDRIAL"/>
    <property type="match status" value="1"/>
</dbReference>
<evidence type="ECO:0000256" key="9">
    <source>
        <dbReference type="ARBA" id="ARBA00023264"/>
    </source>
</evidence>
<protein>
    <recommendedName>
        <fullName evidence="3">phosphatidylserine decarboxylase</fullName>
        <ecNumber evidence="3">4.1.1.65</ecNumber>
    </recommendedName>
</protein>
<evidence type="ECO:0000256" key="6">
    <source>
        <dbReference type="ARBA" id="ARBA00023098"/>
    </source>
</evidence>
<evidence type="ECO:0000256" key="11">
    <source>
        <dbReference type="ARBA" id="ARBA00024326"/>
    </source>
</evidence>